<dbReference type="InterPro" id="IPR035952">
    <property type="entry name" value="Rhomboid-like_sf"/>
</dbReference>
<reference evidence="9 10" key="1">
    <citation type="submission" date="2023-04" db="EMBL/GenBank/DDBJ databases">
        <title>Klugiella caeni sp. nov. isolated from the sludge of biochemical tank.</title>
        <authorList>
            <person name="Geng K."/>
        </authorList>
    </citation>
    <scope>NUCLEOTIDE SEQUENCE [LARGE SCALE GENOMIC DNA]</scope>
    <source>
        <strain evidence="9 10">YN-L-19</strain>
    </source>
</reference>
<comment type="subcellular location">
    <subcellularLocation>
        <location evidence="1">Membrane</location>
        <topology evidence="1">Multi-pass membrane protein</topology>
    </subcellularLocation>
</comment>
<evidence type="ECO:0000313" key="9">
    <source>
        <dbReference type="EMBL" id="MDI2099151.1"/>
    </source>
</evidence>
<dbReference type="InterPro" id="IPR050925">
    <property type="entry name" value="Rhomboid_protease_S54"/>
</dbReference>
<keyword evidence="10" id="KW-1185">Reference proteome</keyword>
<organism evidence="9 10">
    <name type="scientific">Ruicaihuangia caeni</name>
    <dbReference type="NCBI Taxonomy" id="3042517"/>
    <lineage>
        <taxon>Bacteria</taxon>
        <taxon>Bacillati</taxon>
        <taxon>Actinomycetota</taxon>
        <taxon>Actinomycetes</taxon>
        <taxon>Micrococcales</taxon>
        <taxon>Microbacteriaceae</taxon>
        <taxon>Ruicaihuangia</taxon>
    </lineage>
</organism>
<dbReference type="GO" id="GO:0006508">
    <property type="term" value="P:proteolysis"/>
    <property type="evidence" value="ECO:0007669"/>
    <property type="project" value="UniProtKB-KW"/>
</dbReference>
<dbReference type="EMBL" id="JASATX010000003">
    <property type="protein sequence ID" value="MDI2099151.1"/>
    <property type="molecule type" value="Genomic_DNA"/>
</dbReference>
<dbReference type="GO" id="GO:0016020">
    <property type="term" value="C:membrane"/>
    <property type="evidence" value="ECO:0007669"/>
    <property type="project" value="UniProtKB-SubCell"/>
</dbReference>
<evidence type="ECO:0000256" key="1">
    <source>
        <dbReference type="ARBA" id="ARBA00004141"/>
    </source>
</evidence>
<dbReference type="Pfam" id="PF01694">
    <property type="entry name" value="Rhomboid"/>
    <property type="match status" value="1"/>
</dbReference>
<feature type="transmembrane region" description="Helical" evidence="7">
    <location>
        <begin position="253"/>
        <end position="277"/>
    </location>
</feature>
<evidence type="ECO:0000256" key="3">
    <source>
        <dbReference type="ARBA" id="ARBA00022692"/>
    </source>
</evidence>
<evidence type="ECO:0000256" key="4">
    <source>
        <dbReference type="ARBA" id="ARBA00022801"/>
    </source>
</evidence>
<evidence type="ECO:0000256" key="2">
    <source>
        <dbReference type="ARBA" id="ARBA00009045"/>
    </source>
</evidence>
<feature type="transmembrane region" description="Helical" evidence="7">
    <location>
        <begin position="176"/>
        <end position="193"/>
    </location>
</feature>
<sequence length="279" mass="30391">MSAATPEASANYCYRHPDRQSWILCQRCGRTICTECQTPAAVGVHCPECIAEARRTTPKPRRRVSVLLRPDSGRPVVTWTIMAITALVYLLQAVVPAVTQYLIYYPPFTPWAPWTMLTAIIAHSSFVHLAVNMLTLFLFGPMIEHLLGRWRFLVLYLLAGFGGSVAVLWLAPHTGVLGASGAIFGLLGAFFVIQRGLGGNTAQLVVVIALNLGLGFFVPRISWQAHLGGLIIGALVAFIYMRTRERSKRGVQLALLVSTGALLVAATVARFVMAISFGI</sequence>
<evidence type="ECO:0000259" key="8">
    <source>
        <dbReference type="Pfam" id="PF01694"/>
    </source>
</evidence>
<keyword evidence="5 7" id="KW-1133">Transmembrane helix</keyword>
<feature type="domain" description="Peptidase S54 rhomboid" evidence="8">
    <location>
        <begin position="112"/>
        <end position="242"/>
    </location>
</feature>
<comment type="similarity">
    <text evidence="2">Belongs to the peptidase S54 family.</text>
</comment>
<dbReference type="PANTHER" id="PTHR43731:SF14">
    <property type="entry name" value="PRESENILIN-ASSOCIATED RHOMBOID-LIKE PROTEIN, MITOCHONDRIAL"/>
    <property type="match status" value="1"/>
</dbReference>
<dbReference type="EC" id="3.4.21.105" evidence="9"/>
<dbReference type="GO" id="GO:0004252">
    <property type="term" value="F:serine-type endopeptidase activity"/>
    <property type="evidence" value="ECO:0007669"/>
    <property type="project" value="InterPro"/>
</dbReference>
<protein>
    <submittedName>
        <fullName evidence="9">Rhomboid family intramembrane serine protease</fullName>
        <ecNumber evidence="9">3.4.21.105</ecNumber>
    </submittedName>
</protein>
<feature type="transmembrane region" description="Helical" evidence="7">
    <location>
        <begin position="223"/>
        <end position="241"/>
    </location>
</feature>
<comment type="caution">
    <text evidence="9">The sequence shown here is derived from an EMBL/GenBank/DDBJ whole genome shotgun (WGS) entry which is preliminary data.</text>
</comment>
<keyword evidence="9" id="KW-0645">Protease</keyword>
<dbReference type="InterPro" id="IPR022764">
    <property type="entry name" value="Peptidase_S54_rhomboid_dom"/>
</dbReference>
<feature type="transmembrane region" description="Helical" evidence="7">
    <location>
        <begin position="76"/>
        <end position="104"/>
    </location>
</feature>
<dbReference type="PANTHER" id="PTHR43731">
    <property type="entry name" value="RHOMBOID PROTEASE"/>
    <property type="match status" value="1"/>
</dbReference>
<feature type="transmembrane region" description="Helical" evidence="7">
    <location>
        <begin position="152"/>
        <end position="170"/>
    </location>
</feature>
<keyword evidence="6 7" id="KW-0472">Membrane</keyword>
<evidence type="ECO:0000313" key="10">
    <source>
        <dbReference type="Proteomes" id="UP001321506"/>
    </source>
</evidence>
<dbReference type="Proteomes" id="UP001321506">
    <property type="component" value="Unassembled WGS sequence"/>
</dbReference>
<name>A0AAW6T7S7_9MICO</name>
<evidence type="ECO:0000256" key="7">
    <source>
        <dbReference type="SAM" id="Phobius"/>
    </source>
</evidence>
<feature type="transmembrane region" description="Helical" evidence="7">
    <location>
        <begin position="116"/>
        <end position="140"/>
    </location>
</feature>
<gene>
    <name evidence="9" type="ORF">QF206_09280</name>
</gene>
<dbReference type="SUPFAM" id="SSF144091">
    <property type="entry name" value="Rhomboid-like"/>
    <property type="match status" value="1"/>
</dbReference>
<dbReference type="AlphaFoldDB" id="A0AAW6T7S7"/>
<keyword evidence="3 7" id="KW-0812">Transmembrane</keyword>
<feature type="transmembrane region" description="Helical" evidence="7">
    <location>
        <begin position="200"/>
        <end position="217"/>
    </location>
</feature>
<dbReference type="Gene3D" id="1.20.1540.10">
    <property type="entry name" value="Rhomboid-like"/>
    <property type="match status" value="1"/>
</dbReference>
<keyword evidence="4 9" id="KW-0378">Hydrolase</keyword>
<evidence type="ECO:0000256" key="6">
    <source>
        <dbReference type="ARBA" id="ARBA00023136"/>
    </source>
</evidence>
<proteinExistence type="inferred from homology"/>
<accession>A0AAW6T7S7</accession>
<evidence type="ECO:0000256" key="5">
    <source>
        <dbReference type="ARBA" id="ARBA00022989"/>
    </source>
</evidence>